<gene>
    <name evidence="5" type="ORF">HK100_007640</name>
</gene>
<dbReference type="Gene3D" id="3.40.50.720">
    <property type="entry name" value="NAD(P)-binding Rossmann-like Domain"/>
    <property type="match status" value="1"/>
</dbReference>
<dbReference type="EMBL" id="JADGJH010003611">
    <property type="protein sequence ID" value="KAJ3089842.1"/>
    <property type="molecule type" value="Genomic_DNA"/>
</dbReference>
<dbReference type="SUPFAM" id="SSF51735">
    <property type="entry name" value="NAD(P)-binding Rossmann-fold domains"/>
    <property type="match status" value="1"/>
</dbReference>
<dbReference type="InterPro" id="IPR016040">
    <property type="entry name" value="NAD(P)-bd_dom"/>
</dbReference>
<evidence type="ECO:0000256" key="2">
    <source>
        <dbReference type="ARBA" id="ARBA00023242"/>
    </source>
</evidence>
<evidence type="ECO:0000313" key="6">
    <source>
        <dbReference type="Proteomes" id="UP001211907"/>
    </source>
</evidence>
<feature type="region of interest" description="Disordered" evidence="3">
    <location>
        <begin position="219"/>
        <end position="249"/>
    </location>
</feature>
<dbReference type="PANTHER" id="PTHR40621">
    <property type="entry name" value="TRANSCRIPTION FACTOR KAPC-RELATED"/>
    <property type="match status" value="1"/>
</dbReference>
<dbReference type="GO" id="GO:0000976">
    <property type="term" value="F:transcription cis-regulatory region binding"/>
    <property type="evidence" value="ECO:0007669"/>
    <property type="project" value="InterPro"/>
</dbReference>
<sequence length="442" mass="48346">MPRLLVFGATGSAGKAVVTAAIASKIPTTLFIRRPEAVPQDQHSAVTIIKGDYSDIEAVKRAVVDTDPTAIIITTCLPKHAAVQDLNAITVPAIIDVLTETGRLEKVHIVYLAGATTPGKNEPLPFMVKLAKSFLVNFQGVEAQIADNIKTSKFLYALGDSNPSFRYTFVRMGYVAEGPSIGELKIAAPNSLGALKVVFADVGVFLCLMDLSEEFAGPVHAEKSKRGRKPTSKEPENKKQAQSRNAQRVYRERRDAFVRNLETRVQELTGQLAAEKNRTFALQSQITVSDTMSSLSTLPSINQTEDGLCLTCVREALKSSSYAAQIRALELRVEGLLLENNTLKSRSLNFQTNSIFPSLISNSSDPFEQQIFPQNVLPHASTDFTALLNNSINNGTIDSTGDEWTDIFIHTNNGSRFLEKSTQELFGPPQTGNDENEVQEKD</sequence>
<dbReference type="SUPFAM" id="SSF57959">
    <property type="entry name" value="Leucine zipper domain"/>
    <property type="match status" value="1"/>
</dbReference>
<dbReference type="AlphaFoldDB" id="A0AAD5SP68"/>
<dbReference type="InterPro" id="IPR046347">
    <property type="entry name" value="bZIP_sf"/>
</dbReference>
<dbReference type="Gene3D" id="1.20.5.170">
    <property type="match status" value="1"/>
</dbReference>
<dbReference type="GO" id="GO:0090575">
    <property type="term" value="C:RNA polymerase II transcription regulator complex"/>
    <property type="evidence" value="ECO:0007669"/>
    <property type="project" value="TreeGrafter"/>
</dbReference>
<comment type="caution">
    <text evidence="5">The sequence shown here is derived from an EMBL/GenBank/DDBJ whole genome shotgun (WGS) entry which is preliminary data.</text>
</comment>
<proteinExistence type="predicted"/>
<name>A0AAD5SP68_9FUNG</name>
<keyword evidence="6" id="KW-1185">Reference proteome</keyword>
<reference evidence="5" key="1">
    <citation type="submission" date="2020-05" db="EMBL/GenBank/DDBJ databases">
        <title>Phylogenomic resolution of chytrid fungi.</title>
        <authorList>
            <person name="Stajich J.E."/>
            <person name="Amses K."/>
            <person name="Simmons R."/>
            <person name="Seto K."/>
            <person name="Myers J."/>
            <person name="Bonds A."/>
            <person name="Quandt C.A."/>
            <person name="Barry K."/>
            <person name="Liu P."/>
            <person name="Grigoriev I."/>
            <person name="Longcore J.E."/>
            <person name="James T.Y."/>
        </authorList>
    </citation>
    <scope>NUCLEOTIDE SEQUENCE</scope>
    <source>
        <strain evidence="5">JEL0513</strain>
    </source>
</reference>
<dbReference type="InterPro" id="IPR036291">
    <property type="entry name" value="NAD(P)-bd_dom_sf"/>
</dbReference>
<dbReference type="Proteomes" id="UP001211907">
    <property type="component" value="Unassembled WGS sequence"/>
</dbReference>
<dbReference type="Pfam" id="PF13460">
    <property type="entry name" value="NAD_binding_10"/>
    <property type="match status" value="1"/>
</dbReference>
<evidence type="ECO:0000313" key="5">
    <source>
        <dbReference type="EMBL" id="KAJ3089842.1"/>
    </source>
</evidence>
<feature type="region of interest" description="Disordered" evidence="3">
    <location>
        <begin position="423"/>
        <end position="442"/>
    </location>
</feature>
<feature type="domain" description="NAD(P)-binding" evidence="4">
    <location>
        <begin position="8"/>
        <end position="202"/>
    </location>
</feature>
<dbReference type="CDD" id="cd14688">
    <property type="entry name" value="bZIP_YAP"/>
    <property type="match status" value="1"/>
</dbReference>
<dbReference type="GO" id="GO:0001228">
    <property type="term" value="F:DNA-binding transcription activator activity, RNA polymerase II-specific"/>
    <property type="evidence" value="ECO:0007669"/>
    <property type="project" value="TreeGrafter"/>
</dbReference>
<comment type="subcellular location">
    <subcellularLocation>
        <location evidence="1">Nucleus</location>
    </subcellularLocation>
</comment>
<evidence type="ECO:0000256" key="1">
    <source>
        <dbReference type="ARBA" id="ARBA00004123"/>
    </source>
</evidence>
<dbReference type="PANTHER" id="PTHR40621:SF6">
    <property type="entry name" value="AP-1-LIKE TRANSCRIPTION FACTOR YAP1-RELATED"/>
    <property type="match status" value="1"/>
</dbReference>
<evidence type="ECO:0000259" key="4">
    <source>
        <dbReference type="Pfam" id="PF13460"/>
    </source>
</evidence>
<protein>
    <recommendedName>
        <fullName evidence="4">NAD(P)-binding domain-containing protein</fullName>
    </recommendedName>
</protein>
<accession>A0AAD5SP68</accession>
<evidence type="ECO:0000256" key="3">
    <source>
        <dbReference type="SAM" id="MobiDB-lite"/>
    </source>
</evidence>
<keyword evidence="2" id="KW-0539">Nucleus</keyword>
<dbReference type="InterPro" id="IPR050936">
    <property type="entry name" value="AP-1-like"/>
</dbReference>
<organism evidence="5 6">
    <name type="scientific">Physocladia obscura</name>
    <dbReference type="NCBI Taxonomy" id="109957"/>
    <lineage>
        <taxon>Eukaryota</taxon>
        <taxon>Fungi</taxon>
        <taxon>Fungi incertae sedis</taxon>
        <taxon>Chytridiomycota</taxon>
        <taxon>Chytridiomycota incertae sedis</taxon>
        <taxon>Chytridiomycetes</taxon>
        <taxon>Chytridiales</taxon>
        <taxon>Chytriomycetaceae</taxon>
        <taxon>Physocladia</taxon>
    </lineage>
</organism>